<dbReference type="Gene3D" id="3.40.50.360">
    <property type="match status" value="1"/>
</dbReference>
<evidence type="ECO:0000256" key="1">
    <source>
        <dbReference type="ARBA" id="ARBA00022630"/>
    </source>
</evidence>
<evidence type="ECO:0000313" key="4">
    <source>
        <dbReference type="EMBL" id="MBL0886611.1"/>
    </source>
</evidence>
<evidence type="ECO:0000259" key="3">
    <source>
        <dbReference type="Pfam" id="PF03358"/>
    </source>
</evidence>
<keyword evidence="5" id="KW-1185">Reference proteome</keyword>
<keyword evidence="2" id="KW-0288">FMN</keyword>
<dbReference type="SUPFAM" id="SSF52218">
    <property type="entry name" value="Flavoproteins"/>
    <property type="match status" value="1"/>
</dbReference>
<dbReference type="InterPro" id="IPR051796">
    <property type="entry name" value="ISF_SsuE-like"/>
</dbReference>
<dbReference type="Proteomes" id="UP000675409">
    <property type="component" value="Unassembled WGS sequence"/>
</dbReference>
<dbReference type="EMBL" id="JABBYC010000013">
    <property type="protein sequence ID" value="MBL0886611.1"/>
    <property type="molecule type" value="Genomic_DNA"/>
</dbReference>
<dbReference type="Pfam" id="PF03358">
    <property type="entry name" value="FMN_red"/>
    <property type="match status" value="1"/>
</dbReference>
<proteinExistence type="predicted"/>
<sequence length="210" mass="22781">MTVETPSRPPTSERSFLFVLGSARRGGNSEALARRAARTLPPDVRQRWLHLGDLDIPRFEDLRHSGDGTYPEPVGDVGTLWAETLAATDLVVVSPLYWYSVSASVKLYLDHWSAWMRVPGTDFEGTMSGKRMWAVTAYASEDVTLVEPLLGTLRNSAARLRMHWAGALLANGSKPGQAMDSPGTAERAAEFFSPQAARPGTPVGAGAARE</sequence>
<dbReference type="RefSeq" id="WP_201846723.1">
    <property type="nucleotide sequence ID" value="NZ_JABBYC010000013.1"/>
</dbReference>
<dbReference type="PANTHER" id="PTHR43278">
    <property type="entry name" value="NAD(P)H-DEPENDENT FMN-CONTAINING OXIDOREDUCTASE YWQN-RELATED"/>
    <property type="match status" value="1"/>
</dbReference>
<dbReference type="InterPro" id="IPR005025">
    <property type="entry name" value="FMN_Rdtase-like_dom"/>
</dbReference>
<organism evidence="4 5">
    <name type="scientific">Myceligenerans indicum</name>
    <dbReference type="NCBI Taxonomy" id="2593663"/>
    <lineage>
        <taxon>Bacteria</taxon>
        <taxon>Bacillati</taxon>
        <taxon>Actinomycetota</taxon>
        <taxon>Actinomycetes</taxon>
        <taxon>Micrococcales</taxon>
        <taxon>Promicromonosporaceae</taxon>
        <taxon>Myceligenerans</taxon>
    </lineage>
</organism>
<gene>
    <name evidence="4" type="ORF">HGK34_10060</name>
</gene>
<dbReference type="PANTHER" id="PTHR43278:SF4">
    <property type="entry name" value="NAD(P)H-DEPENDENT FMN-CONTAINING OXIDOREDUCTASE YWQN-RELATED"/>
    <property type="match status" value="1"/>
</dbReference>
<accession>A0ABS1LK73</accession>
<reference evidence="4 5" key="1">
    <citation type="journal article" date="2021" name="Arch. Microbiol.">
        <title>Myceligenerans indicum sp. nov., an actinobacterium isolated from mangrove sediment of Sundarbans, India.</title>
        <authorList>
            <person name="Asha K."/>
            <person name="Bhadury P."/>
        </authorList>
    </citation>
    <scope>NUCLEOTIDE SEQUENCE [LARGE SCALE GENOMIC DNA]</scope>
    <source>
        <strain evidence="4 5">I2</strain>
    </source>
</reference>
<name>A0ABS1LK73_9MICO</name>
<dbReference type="InterPro" id="IPR029039">
    <property type="entry name" value="Flavoprotein-like_sf"/>
</dbReference>
<feature type="domain" description="NADPH-dependent FMN reductase-like" evidence="3">
    <location>
        <begin position="17"/>
        <end position="139"/>
    </location>
</feature>
<keyword evidence="1" id="KW-0285">Flavoprotein</keyword>
<comment type="caution">
    <text evidence="4">The sequence shown here is derived from an EMBL/GenBank/DDBJ whole genome shotgun (WGS) entry which is preliminary data.</text>
</comment>
<evidence type="ECO:0000313" key="5">
    <source>
        <dbReference type="Proteomes" id="UP000675409"/>
    </source>
</evidence>
<evidence type="ECO:0000256" key="2">
    <source>
        <dbReference type="ARBA" id="ARBA00022643"/>
    </source>
</evidence>
<protein>
    <submittedName>
        <fullName evidence="4">NAD(P)H-dependent oxidoreductase</fullName>
    </submittedName>
</protein>